<evidence type="ECO:0000256" key="4">
    <source>
        <dbReference type="PROSITE-ProRule" id="PRU00175"/>
    </source>
</evidence>
<dbReference type="GO" id="GO:0008270">
    <property type="term" value="F:zinc ion binding"/>
    <property type="evidence" value="ECO:0007669"/>
    <property type="project" value="UniProtKB-KW"/>
</dbReference>
<dbReference type="InterPro" id="IPR013083">
    <property type="entry name" value="Znf_RING/FYVE/PHD"/>
</dbReference>
<feature type="region of interest" description="Disordered" evidence="5">
    <location>
        <begin position="264"/>
        <end position="321"/>
    </location>
</feature>
<dbReference type="CDD" id="cd16449">
    <property type="entry name" value="RING-HC"/>
    <property type="match status" value="1"/>
</dbReference>
<evidence type="ECO:0000256" key="3">
    <source>
        <dbReference type="ARBA" id="ARBA00022833"/>
    </source>
</evidence>
<dbReference type="InterPro" id="IPR017907">
    <property type="entry name" value="Znf_RING_CS"/>
</dbReference>
<evidence type="ECO:0000256" key="5">
    <source>
        <dbReference type="SAM" id="MobiDB-lite"/>
    </source>
</evidence>
<name>A0ABD3QBS6_9STRA</name>
<dbReference type="Proteomes" id="UP001530400">
    <property type="component" value="Unassembled WGS sequence"/>
</dbReference>
<proteinExistence type="predicted"/>
<keyword evidence="2 4" id="KW-0863">Zinc-finger</keyword>
<evidence type="ECO:0000256" key="2">
    <source>
        <dbReference type="ARBA" id="ARBA00022771"/>
    </source>
</evidence>
<organism evidence="7 8">
    <name type="scientific">Cyclotella atomus</name>
    <dbReference type="NCBI Taxonomy" id="382360"/>
    <lineage>
        <taxon>Eukaryota</taxon>
        <taxon>Sar</taxon>
        <taxon>Stramenopiles</taxon>
        <taxon>Ochrophyta</taxon>
        <taxon>Bacillariophyta</taxon>
        <taxon>Coscinodiscophyceae</taxon>
        <taxon>Thalassiosirophycidae</taxon>
        <taxon>Stephanodiscales</taxon>
        <taxon>Stephanodiscaceae</taxon>
        <taxon>Cyclotella</taxon>
    </lineage>
</organism>
<dbReference type="Gene3D" id="3.30.40.10">
    <property type="entry name" value="Zinc/RING finger domain, C3HC4 (zinc finger)"/>
    <property type="match status" value="1"/>
</dbReference>
<evidence type="ECO:0000313" key="7">
    <source>
        <dbReference type="EMBL" id="KAL3797763.1"/>
    </source>
</evidence>
<feature type="domain" description="RING-type" evidence="6">
    <location>
        <begin position="25"/>
        <end position="61"/>
    </location>
</feature>
<sequence>MMEAPQNMTNQMKESLENLRASLLCPLCNQLMDNCSMLHCGHSFCHGCIIAYTCDNWSCPVVGCNLPVSAGRARGTSYVKKNSQIESVISSLLAIEKNILLYTLAFVRLYVSRAANAPERWWTDSDANADDKKNSIVQFKQDVSSDEGVVLDFQVDTDSCPADCKRKSNQDEQDDDASSTTKDLDGIDAANERDISDASLIETGKNTNRERVSCSVPTLFSQQFSPISIKNSQQSESLGGAISDGRQTATFSQIETMKIDLEVNSNLPESEDQKTATSSEVRAAFKSPAERDLCSKSMERKSNALKEGEDTPTTKSIRSSRVSFQPRPKVMLLYPSWTLKAADVRCIKKCLCDGNIAMLSKYPTGDELDLGYDFETESGRESFMKTLSCHREENTLSIPLSCYAISTDKDYAMDEGIVVPRSFNYYLAVAIGMPIIDVGFLSTFSSKKRTSSGHQQYPFPYSPVSGNYISERAEKKFRVIGASNYSWDAPQKALAASLDRYRVWIKDDSANRADVLLPGTDLLKGFNVIMLGEYDQSTNSSQKLIKRKKQKQDEMKKTRGSISILLQLCGARVYNVHNVTTMKQLKAGLSSDHCDCTSATLPDLEESPTLQHLLDTWKPSSNVIAMVKDSSCIKFAEEFLSQYFTAAALTSSTRDQIRILTSDWVLDSIGEFDVKNT</sequence>
<dbReference type="PROSITE" id="PS50089">
    <property type="entry name" value="ZF_RING_2"/>
    <property type="match status" value="1"/>
</dbReference>
<gene>
    <name evidence="7" type="ORF">ACHAWO_000380</name>
</gene>
<reference evidence="7 8" key="1">
    <citation type="submission" date="2024-10" db="EMBL/GenBank/DDBJ databases">
        <title>Updated reference genomes for cyclostephanoid diatoms.</title>
        <authorList>
            <person name="Roberts W.R."/>
            <person name="Alverson A.J."/>
        </authorList>
    </citation>
    <scope>NUCLEOTIDE SEQUENCE [LARGE SCALE GENOMIC DNA]</scope>
    <source>
        <strain evidence="7 8">AJA010-31</strain>
    </source>
</reference>
<keyword evidence="8" id="KW-1185">Reference proteome</keyword>
<comment type="caution">
    <text evidence="7">The sequence shown here is derived from an EMBL/GenBank/DDBJ whole genome shotgun (WGS) entry which is preliminary data.</text>
</comment>
<evidence type="ECO:0000259" key="6">
    <source>
        <dbReference type="PROSITE" id="PS50089"/>
    </source>
</evidence>
<feature type="compositionally biased region" description="Polar residues" evidence="5">
    <location>
        <begin position="311"/>
        <end position="321"/>
    </location>
</feature>
<dbReference type="PROSITE" id="PS00518">
    <property type="entry name" value="ZF_RING_1"/>
    <property type="match status" value="1"/>
</dbReference>
<dbReference type="SUPFAM" id="SSF57850">
    <property type="entry name" value="RING/U-box"/>
    <property type="match status" value="1"/>
</dbReference>
<feature type="region of interest" description="Disordered" evidence="5">
    <location>
        <begin position="161"/>
        <end position="189"/>
    </location>
</feature>
<evidence type="ECO:0000313" key="8">
    <source>
        <dbReference type="Proteomes" id="UP001530400"/>
    </source>
</evidence>
<evidence type="ECO:0000256" key="1">
    <source>
        <dbReference type="ARBA" id="ARBA00022723"/>
    </source>
</evidence>
<feature type="compositionally biased region" description="Basic and acidic residues" evidence="5">
    <location>
        <begin position="288"/>
        <end position="309"/>
    </location>
</feature>
<protein>
    <recommendedName>
        <fullName evidence="6">RING-type domain-containing protein</fullName>
    </recommendedName>
</protein>
<keyword evidence="3" id="KW-0862">Zinc</keyword>
<dbReference type="AlphaFoldDB" id="A0ABD3QBS6"/>
<dbReference type="EMBL" id="JALLPJ020000240">
    <property type="protein sequence ID" value="KAL3797763.1"/>
    <property type="molecule type" value="Genomic_DNA"/>
</dbReference>
<dbReference type="InterPro" id="IPR001841">
    <property type="entry name" value="Znf_RING"/>
</dbReference>
<dbReference type="SMART" id="SM00184">
    <property type="entry name" value="RING"/>
    <property type="match status" value="1"/>
</dbReference>
<accession>A0ABD3QBS6</accession>
<keyword evidence="1" id="KW-0479">Metal-binding</keyword>